<dbReference type="InterPro" id="IPR008979">
    <property type="entry name" value="Galactose-bd-like_sf"/>
</dbReference>
<feature type="domain" description="Alpha-L-arabinofuranosidase C-terminal" evidence="8">
    <location>
        <begin position="462"/>
        <end position="650"/>
    </location>
</feature>
<dbReference type="InterPro" id="IPR013780">
    <property type="entry name" value="Glyco_hydro_b"/>
</dbReference>
<evidence type="ECO:0000313" key="9">
    <source>
        <dbReference type="EMBL" id="MFD0999349.1"/>
    </source>
</evidence>
<dbReference type="Gene3D" id="2.60.120.260">
    <property type="entry name" value="Galactose-binding domain-like"/>
    <property type="match status" value="1"/>
</dbReference>
<keyword evidence="10" id="KW-1185">Reference proteome</keyword>
<reference evidence="10" key="1">
    <citation type="journal article" date="2019" name="Int. J. Syst. Evol. Microbiol.">
        <title>The Global Catalogue of Microorganisms (GCM) 10K type strain sequencing project: providing services to taxonomists for standard genome sequencing and annotation.</title>
        <authorList>
            <consortium name="The Broad Institute Genomics Platform"/>
            <consortium name="The Broad Institute Genome Sequencing Center for Infectious Disease"/>
            <person name="Wu L."/>
            <person name="Ma J."/>
        </authorList>
    </citation>
    <scope>NUCLEOTIDE SEQUENCE [LARGE SCALE GENOMIC DNA]</scope>
    <source>
        <strain evidence="10">CCUG 58938</strain>
    </source>
</reference>
<dbReference type="Pfam" id="PF02018">
    <property type="entry name" value="CBM_4_9"/>
    <property type="match status" value="1"/>
</dbReference>
<evidence type="ECO:0000256" key="4">
    <source>
        <dbReference type="ARBA" id="ARBA00022729"/>
    </source>
</evidence>
<dbReference type="SUPFAM" id="SSF51445">
    <property type="entry name" value="(Trans)glycosidases"/>
    <property type="match status" value="1"/>
</dbReference>
<evidence type="ECO:0000256" key="3">
    <source>
        <dbReference type="ARBA" id="ARBA00012670"/>
    </source>
</evidence>
<feature type="chain" id="PRO_5046479393" description="non-reducing end alpha-L-arabinofuranosidase" evidence="7">
    <location>
        <begin position="25"/>
        <end position="659"/>
    </location>
</feature>
<evidence type="ECO:0000313" key="10">
    <source>
        <dbReference type="Proteomes" id="UP001597112"/>
    </source>
</evidence>
<dbReference type="EC" id="3.2.1.55" evidence="3"/>
<proteinExistence type="inferred from homology"/>
<dbReference type="EMBL" id="JBHTKA010000001">
    <property type="protein sequence ID" value="MFD0999349.1"/>
    <property type="molecule type" value="Genomic_DNA"/>
</dbReference>
<dbReference type="InterPro" id="IPR017853">
    <property type="entry name" value="GH"/>
</dbReference>
<dbReference type="Gene3D" id="3.20.20.80">
    <property type="entry name" value="Glycosidases"/>
    <property type="match status" value="1"/>
</dbReference>
<evidence type="ECO:0000256" key="1">
    <source>
        <dbReference type="ARBA" id="ARBA00001462"/>
    </source>
</evidence>
<dbReference type="Pfam" id="PF22848">
    <property type="entry name" value="ASD1_dom"/>
    <property type="match status" value="1"/>
</dbReference>
<dbReference type="InterPro" id="IPR010720">
    <property type="entry name" value="Alpha-L-AF_C"/>
</dbReference>
<sequence>MSIYRYCKNLLAIGIAFASVTAQAQTTVLTVKADKPGAAIQPAMWGIFFEDINFAADGGIYAELVKNRSFEFYEPMMGWKEQRDGGATGRVLVLNQSATMPSNPRYAHFVWDASQGSYTLANEGFRGIGIKKDMQYNFSLWAKAPEGDVKLKVELLAANGTPIGGTDVTISGNDWKRHTASFTASATEPKGKLLITFQGKGTLDGDMISLFPNDTWKNRPGGLRADLIQLLADLKPGFVRFPGGCIVEGHELDTRYQWKKTVGNVESRELIVNRWNTEFKHRPAPDYYQSFGVGFFEYFQLAEDIGAEPLPIINCGMACQFNTSEVVPLDQLDPYLQDALDLIEFANGGTDTKWGKLRADMGHPAPFNLKLLGVGNEQWGPQYVERYIVFASAIKAKYPAVKIVTSAGPSPDGPLFEYLNPVLRSLNVDFIDEHYYRSPEWFLKNASRYDTYDRKGPKIFAGEYAAHTEKKVQPENKNNWESALAEAAFMTGLERNADIVQMASYAPLFAHVEGWQWTPDLIWFDNLRSFGTPNYYVQKLFSLNKGTNVLSILAGNETVAGKNGLYASAVVDNNTKEVIIKVVNTSDKEQAVDIQIPGVKKASAAGTITVLKSTNLESVNTLDNPFNIKPAEQAVSLKGKAIKSTLPPASVTLIKVKAL</sequence>
<dbReference type="InterPro" id="IPR003305">
    <property type="entry name" value="CenC_carb-bd"/>
</dbReference>
<keyword evidence="6" id="KW-0325">Glycoprotein</keyword>
<organism evidence="9 10">
    <name type="scientific">Ohtaekwangia kribbensis</name>
    <dbReference type="NCBI Taxonomy" id="688913"/>
    <lineage>
        <taxon>Bacteria</taxon>
        <taxon>Pseudomonadati</taxon>
        <taxon>Bacteroidota</taxon>
        <taxon>Cytophagia</taxon>
        <taxon>Cytophagales</taxon>
        <taxon>Fulvivirgaceae</taxon>
        <taxon>Ohtaekwangia</taxon>
    </lineage>
</organism>
<dbReference type="SUPFAM" id="SSF51011">
    <property type="entry name" value="Glycosyl hydrolase domain"/>
    <property type="match status" value="1"/>
</dbReference>
<dbReference type="PANTHER" id="PTHR31776">
    <property type="entry name" value="ALPHA-L-ARABINOFURANOSIDASE 1"/>
    <property type="match status" value="1"/>
</dbReference>
<protein>
    <recommendedName>
        <fullName evidence="3">non-reducing end alpha-L-arabinofuranosidase</fullName>
        <ecNumber evidence="3">3.2.1.55</ecNumber>
    </recommendedName>
</protein>
<comment type="catalytic activity">
    <reaction evidence="1">
        <text>Hydrolysis of terminal non-reducing alpha-L-arabinofuranoside residues in alpha-L-arabinosides.</text>
        <dbReference type="EC" id="3.2.1.55"/>
    </reaction>
</comment>
<comment type="similarity">
    <text evidence="2">Belongs to the glycosyl hydrolase 51 family.</text>
</comment>
<gene>
    <name evidence="9" type="ORF">ACFQ21_08525</name>
</gene>
<name>A0ABW3JZI7_9BACT</name>
<dbReference type="Pfam" id="PF06964">
    <property type="entry name" value="Alpha-L-AF_C"/>
    <property type="match status" value="1"/>
</dbReference>
<evidence type="ECO:0000256" key="5">
    <source>
        <dbReference type="ARBA" id="ARBA00022801"/>
    </source>
</evidence>
<accession>A0ABW3JZI7</accession>
<dbReference type="RefSeq" id="WP_377577634.1">
    <property type="nucleotide sequence ID" value="NZ_JBHTKA010000001.1"/>
</dbReference>
<dbReference type="SMART" id="SM00813">
    <property type="entry name" value="Alpha-L-AF_C"/>
    <property type="match status" value="1"/>
</dbReference>
<dbReference type="SUPFAM" id="SSF49785">
    <property type="entry name" value="Galactose-binding domain-like"/>
    <property type="match status" value="1"/>
</dbReference>
<keyword evidence="5" id="KW-0378">Hydrolase</keyword>
<dbReference type="Gene3D" id="2.60.40.1180">
    <property type="entry name" value="Golgi alpha-mannosidase II"/>
    <property type="match status" value="1"/>
</dbReference>
<dbReference type="InterPro" id="IPR051563">
    <property type="entry name" value="Glycosyl_Hydrolase_51"/>
</dbReference>
<evidence type="ECO:0000256" key="6">
    <source>
        <dbReference type="ARBA" id="ARBA00023180"/>
    </source>
</evidence>
<dbReference type="InterPro" id="IPR055235">
    <property type="entry name" value="ASD1_cat"/>
</dbReference>
<evidence type="ECO:0000256" key="7">
    <source>
        <dbReference type="SAM" id="SignalP"/>
    </source>
</evidence>
<keyword evidence="4 7" id="KW-0732">Signal</keyword>
<dbReference type="PANTHER" id="PTHR31776:SF0">
    <property type="entry name" value="ALPHA-L-ARABINOFURANOSIDASE 1"/>
    <property type="match status" value="1"/>
</dbReference>
<dbReference type="Proteomes" id="UP001597112">
    <property type="component" value="Unassembled WGS sequence"/>
</dbReference>
<evidence type="ECO:0000259" key="8">
    <source>
        <dbReference type="SMART" id="SM00813"/>
    </source>
</evidence>
<comment type="caution">
    <text evidence="9">The sequence shown here is derived from an EMBL/GenBank/DDBJ whole genome shotgun (WGS) entry which is preliminary data.</text>
</comment>
<evidence type="ECO:0000256" key="2">
    <source>
        <dbReference type="ARBA" id="ARBA00007186"/>
    </source>
</evidence>
<feature type="signal peptide" evidence="7">
    <location>
        <begin position="1"/>
        <end position="24"/>
    </location>
</feature>